<dbReference type="PANTHER" id="PTHR47219:SF9">
    <property type="entry name" value="GTPASE ACTIVATING PROTEIN AND CENTROSOME-ASSOCIATED, ISOFORM B"/>
    <property type="match status" value="1"/>
</dbReference>
<name>A0A1R1YQF8_9FUNG</name>
<feature type="region of interest" description="Disordered" evidence="4">
    <location>
        <begin position="227"/>
        <end position="256"/>
    </location>
</feature>
<keyword evidence="2 3" id="KW-0175">Coiled coil</keyword>
<feature type="domain" description="Rab-GAP TBC" evidence="5">
    <location>
        <begin position="595"/>
        <end position="780"/>
    </location>
</feature>
<dbReference type="GO" id="GO:0031267">
    <property type="term" value="F:small GTPase binding"/>
    <property type="evidence" value="ECO:0007669"/>
    <property type="project" value="TreeGrafter"/>
</dbReference>
<feature type="compositionally biased region" description="Basic and acidic residues" evidence="4">
    <location>
        <begin position="38"/>
        <end position="51"/>
    </location>
</feature>
<accession>A0A1R1YQF8</accession>
<feature type="compositionally biased region" description="Polar residues" evidence="4">
    <location>
        <begin position="322"/>
        <end position="339"/>
    </location>
</feature>
<dbReference type="PANTHER" id="PTHR47219">
    <property type="entry name" value="RAB GTPASE-ACTIVATING PROTEIN 1-LIKE"/>
    <property type="match status" value="1"/>
</dbReference>
<feature type="compositionally biased region" description="Low complexity" evidence="4">
    <location>
        <begin position="229"/>
        <end position="246"/>
    </location>
</feature>
<feature type="compositionally biased region" description="Polar residues" evidence="4">
    <location>
        <begin position="376"/>
        <end position="407"/>
    </location>
</feature>
<dbReference type="InterPro" id="IPR050302">
    <property type="entry name" value="Rab_GAP_TBC_domain"/>
</dbReference>
<dbReference type="PROSITE" id="PS50086">
    <property type="entry name" value="TBC_RABGAP"/>
    <property type="match status" value="1"/>
</dbReference>
<dbReference type="AlphaFoldDB" id="A0A1R1YQF8"/>
<feature type="compositionally biased region" description="Polar residues" evidence="4">
    <location>
        <begin position="165"/>
        <end position="183"/>
    </location>
</feature>
<feature type="compositionally biased region" description="Polar residues" evidence="4">
    <location>
        <begin position="247"/>
        <end position="256"/>
    </location>
</feature>
<dbReference type="SUPFAM" id="SSF47923">
    <property type="entry name" value="Ypt/Rab-GAP domain of gyp1p"/>
    <property type="match status" value="2"/>
</dbReference>
<dbReference type="SMART" id="SM00164">
    <property type="entry name" value="TBC"/>
    <property type="match status" value="1"/>
</dbReference>
<evidence type="ECO:0000256" key="1">
    <source>
        <dbReference type="ARBA" id="ARBA00022468"/>
    </source>
</evidence>
<reference evidence="7" key="1">
    <citation type="submission" date="2017-01" db="EMBL/GenBank/DDBJ databases">
        <authorList>
            <person name="Wang Y."/>
            <person name="White M."/>
            <person name="Kvist S."/>
            <person name="Moncalvo J.-M."/>
        </authorList>
    </citation>
    <scope>NUCLEOTIDE SEQUENCE [LARGE SCALE GENOMIC DNA]</scope>
    <source>
        <strain evidence="7">ID-206-W2</strain>
    </source>
</reference>
<feature type="region of interest" description="Disordered" evidence="4">
    <location>
        <begin position="376"/>
        <end position="409"/>
    </location>
</feature>
<keyword evidence="1" id="KW-0343">GTPase activation</keyword>
<dbReference type="OrthoDB" id="295078at2759"/>
<evidence type="ECO:0000313" key="7">
    <source>
        <dbReference type="Proteomes" id="UP000187429"/>
    </source>
</evidence>
<keyword evidence="7" id="KW-1185">Reference proteome</keyword>
<proteinExistence type="predicted"/>
<dbReference type="GO" id="GO:0005096">
    <property type="term" value="F:GTPase activator activity"/>
    <property type="evidence" value="ECO:0007669"/>
    <property type="project" value="UniProtKB-KW"/>
</dbReference>
<dbReference type="InterPro" id="IPR035969">
    <property type="entry name" value="Rab-GAP_TBC_sf"/>
</dbReference>
<dbReference type="EMBL" id="LSSM01000410">
    <property type="protein sequence ID" value="OMJ29006.1"/>
    <property type="molecule type" value="Genomic_DNA"/>
</dbReference>
<dbReference type="Proteomes" id="UP000187429">
    <property type="component" value="Unassembled WGS sequence"/>
</dbReference>
<evidence type="ECO:0000256" key="3">
    <source>
        <dbReference type="SAM" id="Coils"/>
    </source>
</evidence>
<feature type="coiled-coil region" evidence="3">
    <location>
        <begin position="864"/>
        <end position="962"/>
    </location>
</feature>
<dbReference type="FunFam" id="1.10.472.80:FF:000027">
    <property type="entry name" value="GTPase activating protein (Evi5)"/>
    <property type="match status" value="1"/>
</dbReference>
<evidence type="ECO:0000259" key="5">
    <source>
        <dbReference type="PROSITE" id="PS50086"/>
    </source>
</evidence>
<evidence type="ECO:0000313" key="6">
    <source>
        <dbReference type="EMBL" id="OMJ29006.1"/>
    </source>
</evidence>
<feature type="region of interest" description="Disordered" evidence="4">
    <location>
        <begin position="38"/>
        <end position="68"/>
    </location>
</feature>
<feature type="compositionally biased region" description="Polar residues" evidence="4">
    <location>
        <begin position="7"/>
        <end position="16"/>
    </location>
</feature>
<feature type="region of interest" description="Disordered" evidence="4">
    <location>
        <begin position="299"/>
        <end position="358"/>
    </location>
</feature>
<dbReference type="Gene3D" id="1.10.8.270">
    <property type="entry name" value="putative rabgap domain of human tbc1 domain family member 14 like domains"/>
    <property type="match status" value="1"/>
</dbReference>
<dbReference type="InterPro" id="IPR000195">
    <property type="entry name" value="Rab-GAP-TBC_dom"/>
</dbReference>
<evidence type="ECO:0000256" key="2">
    <source>
        <dbReference type="ARBA" id="ARBA00023054"/>
    </source>
</evidence>
<sequence length="999" mass="112857">MAEVELNPNTPLNSSKNESKKIIQDADSSSFENLKSVFEDTNSRNSKEPRIRSSRIASSRKFKKSSEISLSNDVKPPLVVAPRPDIPSEKINFKNITTEKSPTTTAFSIDSEPNVLAEYRSEDLLKDSDSNNKDFDPSIETNFSRIKSIPISQNSSETLQAIYESSESNQLHSTTQTENNISTIPLEKESSNDTPSFIDTKLQPKIKNISNSSINFASDLNINTYQKYSNNNTPKSSSPQSSYNSPLENSESFSGSDLSYTHISSNRNRSSLLNDSRENMPIKLSSFDISRTNKIPIKKINSIDPSSPQSRNNKHRSVIIGNISTKYPTIKSTKRNSLADSHPAPIKLMSPSESNQSSYRNSIADFYSSNKTSTVFNETRSSQPPMSSYIASKSPLSSPQHYSNIQKNPAKADSAVVIDNANINDNDSHDSSSQNNTFFTSVSSLFTRKSGISTAAPPQISPIENNTTNNSSFLSQGMFSSIGEWIGKSSNSRISSGSINHPTNSSEYEDESSNPSVAFILSQIKEKNNDLLNDPKATLFEKEELGRQLLKSKNSMKQNGRADEIDWEFWGNLISNFEQVAKNNSDKLSKQIHRGVPQEIRGTVWQLLSSSSRDPISLSKYRELISSPSPHDKQIIRDLVRTFPDHSFFKKDGSGQSSLFNILHTYSIYDPGLGYCQGLAFIAGPLLLNMPEEEAFCVFKSLMNFYKLRGLYIPNMELLQLRLYQLDRLIEEHLPALSKHFIKEGVRSSMYSSQWFMTLFAYCLPMNLVFSVFDIVFAEGVDSLLQISLAVLKRSQTKMITMPFEQLIKFLTNGELFEYYISRSAEAFMHDIEAITVVTPKRLARLTRDHEILLQKTKLEEDAKDVLKSTNKRLELENKHLLDKLQSLSFEHTDLMSQFVSTKLDLSHSQEIISQQNEKIRELEARLSIERMKAEESLKDEMEKLANKNLDLAIKHQLLEDKTDELENALVRVNTLYADSENDRITLLNKWNELRKAMN</sequence>
<feature type="region of interest" description="Disordered" evidence="4">
    <location>
        <begin position="1"/>
        <end position="23"/>
    </location>
</feature>
<comment type="caution">
    <text evidence="6">The sequence shown here is derived from an EMBL/GenBank/DDBJ whole genome shotgun (WGS) entry which is preliminary data.</text>
</comment>
<gene>
    <name evidence="6" type="ORF">AYI69_g1499</name>
</gene>
<dbReference type="Pfam" id="PF00566">
    <property type="entry name" value="RabGAP-TBC"/>
    <property type="match status" value="1"/>
</dbReference>
<dbReference type="FunFam" id="1.10.10.750:FF:000003">
    <property type="entry name" value="GTPase activating protein (Evi5)"/>
    <property type="match status" value="1"/>
</dbReference>
<dbReference type="Gene3D" id="1.10.10.750">
    <property type="entry name" value="Ypt/Rab-GAP domain of gyp1p, domain 1"/>
    <property type="match status" value="1"/>
</dbReference>
<dbReference type="FunFam" id="1.10.8.270:FF:000001">
    <property type="entry name" value="TBC1 domain family member 1"/>
    <property type="match status" value="1"/>
</dbReference>
<protein>
    <submittedName>
        <fullName evidence="6">GTPase-activating protein GYP5</fullName>
    </submittedName>
</protein>
<dbReference type="Gene3D" id="1.10.472.80">
    <property type="entry name" value="Ypt/Rab-GAP domain of gyp1p, domain 3"/>
    <property type="match status" value="1"/>
</dbReference>
<feature type="region of interest" description="Disordered" evidence="4">
    <location>
        <begin position="492"/>
        <end position="512"/>
    </location>
</feature>
<feature type="region of interest" description="Disordered" evidence="4">
    <location>
        <begin position="165"/>
        <end position="198"/>
    </location>
</feature>
<evidence type="ECO:0000256" key="4">
    <source>
        <dbReference type="SAM" id="MobiDB-lite"/>
    </source>
</evidence>
<organism evidence="6 7">
    <name type="scientific">Smittium culicis</name>
    <dbReference type="NCBI Taxonomy" id="133412"/>
    <lineage>
        <taxon>Eukaryota</taxon>
        <taxon>Fungi</taxon>
        <taxon>Fungi incertae sedis</taxon>
        <taxon>Zoopagomycota</taxon>
        <taxon>Kickxellomycotina</taxon>
        <taxon>Harpellomycetes</taxon>
        <taxon>Harpellales</taxon>
        <taxon>Legeriomycetaceae</taxon>
        <taxon>Smittium</taxon>
    </lineage>
</organism>